<dbReference type="Proteomes" id="UP000076858">
    <property type="component" value="Unassembled WGS sequence"/>
</dbReference>
<name>A0A162R9I2_9CRUS</name>
<organism evidence="1 2">
    <name type="scientific">Daphnia magna</name>
    <dbReference type="NCBI Taxonomy" id="35525"/>
    <lineage>
        <taxon>Eukaryota</taxon>
        <taxon>Metazoa</taxon>
        <taxon>Ecdysozoa</taxon>
        <taxon>Arthropoda</taxon>
        <taxon>Crustacea</taxon>
        <taxon>Branchiopoda</taxon>
        <taxon>Diplostraca</taxon>
        <taxon>Cladocera</taxon>
        <taxon>Anomopoda</taxon>
        <taxon>Daphniidae</taxon>
        <taxon>Daphnia</taxon>
    </lineage>
</organism>
<protein>
    <submittedName>
        <fullName evidence="1">Replication protein a kDa dna-binding subunit</fullName>
    </submittedName>
</protein>
<sequence length="160" mass="17288">AADVHRHPAGSAKELKGAVVVSREGRLCLKATALTDVELDPQTDAAENLIQWFNGRRPYSRPIQPSASKELARHPFTPEDANAQANAWLRSPVFQTPTAQRPTAHAGPTLTAQSKTELVLQGGEPQPFPFVSVQDAVPSDIAGTSTSYGTYISYRILPFP</sequence>
<gene>
    <name evidence="1" type="ORF">APZ42_013011</name>
</gene>
<accession>A0A162R9I2</accession>
<feature type="non-terminal residue" evidence="1">
    <location>
        <position position="1"/>
    </location>
</feature>
<keyword evidence="2" id="KW-1185">Reference proteome</keyword>
<evidence type="ECO:0000313" key="1">
    <source>
        <dbReference type="EMBL" id="KZS20330.1"/>
    </source>
</evidence>
<dbReference type="EMBL" id="LRGB01000217">
    <property type="protein sequence ID" value="KZS20330.1"/>
    <property type="molecule type" value="Genomic_DNA"/>
</dbReference>
<evidence type="ECO:0000313" key="2">
    <source>
        <dbReference type="Proteomes" id="UP000076858"/>
    </source>
</evidence>
<reference evidence="1 2" key="1">
    <citation type="submission" date="2016-03" db="EMBL/GenBank/DDBJ databases">
        <title>EvidentialGene: Evidence-directed Construction of Genes on Genomes.</title>
        <authorList>
            <person name="Gilbert D.G."/>
            <person name="Choi J.-H."/>
            <person name="Mockaitis K."/>
            <person name="Colbourne J."/>
            <person name="Pfrender M."/>
        </authorList>
    </citation>
    <scope>NUCLEOTIDE SEQUENCE [LARGE SCALE GENOMIC DNA]</scope>
    <source>
        <strain evidence="1 2">Xinb3</strain>
        <tissue evidence="1">Complete organism</tissue>
    </source>
</reference>
<dbReference type="AlphaFoldDB" id="A0A162R9I2"/>
<dbReference type="GO" id="GO:0003677">
    <property type="term" value="F:DNA binding"/>
    <property type="evidence" value="ECO:0007669"/>
    <property type="project" value="UniProtKB-KW"/>
</dbReference>
<dbReference type="OrthoDB" id="1751331at2759"/>
<keyword evidence="1" id="KW-0238">DNA-binding</keyword>
<comment type="caution">
    <text evidence="1">The sequence shown here is derived from an EMBL/GenBank/DDBJ whole genome shotgun (WGS) entry which is preliminary data.</text>
</comment>
<proteinExistence type="predicted"/>